<keyword evidence="3 5" id="KW-0238">DNA-binding</keyword>
<feature type="DNA-binding region" description="H-T-H motif" evidence="5">
    <location>
        <begin position="42"/>
        <end position="61"/>
    </location>
</feature>
<dbReference type="EMBL" id="JAUSTY010000014">
    <property type="protein sequence ID" value="MDQ0167299.1"/>
    <property type="molecule type" value="Genomic_DNA"/>
</dbReference>
<dbReference type="Pfam" id="PF00440">
    <property type="entry name" value="TetR_N"/>
    <property type="match status" value="1"/>
</dbReference>
<gene>
    <name evidence="8" type="ORF">J2S11_003224</name>
</gene>
<accession>A0ABT9W2L1</accession>
<feature type="region of interest" description="Disordered" evidence="6">
    <location>
        <begin position="1"/>
        <end position="20"/>
    </location>
</feature>
<dbReference type="InterPro" id="IPR050109">
    <property type="entry name" value="HTH-type_TetR-like_transc_reg"/>
</dbReference>
<evidence type="ECO:0000256" key="5">
    <source>
        <dbReference type="PROSITE-ProRule" id="PRU00335"/>
    </source>
</evidence>
<protein>
    <submittedName>
        <fullName evidence="8">AcrR family transcriptional regulator</fullName>
    </submittedName>
</protein>
<keyword evidence="4" id="KW-0804">Transcription</keyword>
<reference evidence="8 9" key="1">
    <citation type="submission" date="2023-07" db="EMBL/GenBank/DDBJ databases">
        <title>Genomic Encyclopedia of Type Strains, Phase IV (KMG-IV): sequencing the most valuable type-strain genomes for metagenomic binning, comparative biology and taxonomic classification.</title>
        <authorList>
            <person name="Goeker M."/>
        </authorList>
    </citation>
    <scope>NUCLEOTIDE SEQUENCE [LARGE SCALE GENOMIC DNA]</scope>
    <source>
        <strain evidence="8 9">DSM 12751</strain>
    </source>
</reference>
<dbReference type="PANTHER" id="PTHR30055:SF175">
    <property type="entry name" value="HTH-TYPE TRANSCRIPTIONAL REPRESSOR KSTR2"/>
    <property type="match status" value="1"/>
</dbReference>
<proteinExistence type="predicted"/>
<comment type="caution">
    <text evidence="8">The sequence shown here is derived from an EMBL/GenBank/DDBJ whole genome shotgun (WGS) entry which is preliminary data.</text>
</comment>
<evidence type="ECO:0000256" key="3">
    <source>
        <dbReference type="ARBA" id="ARBA00023125"/>
    </source>
</evidence>
<dbReference type="PANTHER" id="PTHR30055">
    <property type="entry name" value="HTH-TYPE TRANSCRIPTIONAL REGULATOR RUTR"/>
    <property type="match status" value="1"/>
</dbReference>
<dbReference type="RefSeq" id="WP_307396127.1">
    <property type="nucleotide sequence ID" value="NZ_BAAADK010000014.1"/>
</dbReference>
<evidence type="ECO:0000313" key="9">
    <source>
        <dbReference type="Proteomes" id="UP001235840"/>
    </source>
</evidence>
<dbReference type="PRINTS" id="PR00455">
    <property type="entry name" value="HTHTETR"/>
</dbReference>
<dbReference type="Gene3D" id="1.10.357.10">
    <property type="entry name" value="Tetracycline Repressor, domain 2"/>
    <property type="match status" value="1"/>
</dbReference>
<feature type="domain" description="HTH tetR-type" evidence="7">
    <location>
        <begin position="19"/>
        <end position="79"/>
    </location>
</feature>
<dbReference type="PROSITE" id="PS01081">
    <property type="entry name" value="HTH_TETR_1"/>
    <property type="match status" value="1"/>
</dbReference>
<dbReference type="InterPro" id="IPR023772">
    <property type="entry name" value="DNA-bd_HTH_TetR-type_CS"/>
</dbReference>
<keyword evidence="9" id="KW-1185">Reference proteome</keyword>
<evidence type="ECO:0000256" key="6">
    <source>
        <dbReference type="SAM" id="MobiDB-lite"/>
    </source>
</evidence>
<dbReference type="SUPFAM" id="SSF46689">
    <property type="entry name" value="Homeodomain-like"/>
    <property type="match status" value="1"/>
</dbReference>
<evidence type="ECO:0000313" key="8">
    <source>
        <dbReference type="EMBL" id="MDQ0167299.1"/>
    </source>
</evidence>
<dbReference type="PROSITE" id="PS50977">
    <property type="entry name" value="HTH_TETR_2"/>
    <property type="match status" value="1"/>
</dbReference>
<keyword evidence="1" id="KW-0678">Repressor</keyword>
<evidence type="ECO:0000256" key="4">
    <source>
        <dbReference type="ARBA" id="ARBA00023163"/>
    </source>
</evidence>
<evidence type="ECO:0000256" key="2">
    <source>
        <dbReference type="ARBA" id="ARBA00023015"/>
    </source>
</evidence>
<dbReference type="Proteomes" id="UP001235840">
    <property type="component" value="Unassembled WGS sequence"/>
</dbReference>
<name>A0ABT9W2L1_9BACI</name>
<organism evidence="8 9">
    <name type="scientific">Caldalkalibacillus horti</name>
    <dbReference type="NCBI Taxonomy" id="77523"/>
    <lineage>
        <taxon>Bacteria</taxon>
        <taxon>Bacillati</taxon>
        <taxon>Bacillota</taxon>
        <taxon>Bacilli</taxon>
        <taxon>Bacillales</taxon>
        <taxon>Bacillaceae</taxon>
        <taxon>Caldalkalibacillus</taxon>
    </lineage>
</organism>
<dbReference type="InterPro" id="IPR001647">
    <property type="entry name" value="HTH_TetR"/>
</dbReference>
<keyword evidence="2" id="KW-0805">Transcription regulation</keyword>
<evidence type="ECO:0000256" key="1">
    <source>
        <dbReference type="ARBA" id="ARBA00022491"/>
    </source>
</evidence>
<sequence length="207" mass="23629">MKQQSKRAPGRPKQEGEEGSVREIILHTAQGLFMEYGYEQVSLEQIARISGVTKASIYYYFPNKATLFTVAVTQMMVNIRRYTLLLLDRDAPLKERLQDIVEAYLQRPHIDFAGLMKEAKPALSEEQLEDMNRAEHAVHVEMAKAFSKATEEGELYVSNSLLAAHAFAAVMMTGNREQLRESFSDHRSMSQEIVNLFWFGVVPDRIV</sequence>
<dbReference type="InterPro" id="IPR009057">
    <property type="entry name" value="Homeodomain-like_sf"/>
</dbReference>
<evidence type="ECO:0000259" key="7">
    <source>
        <dbReference type="PROSITE" id="PS50977"/>
    </source>
</evidence>
<feature type="compositionally biased region" description="Basic residues" evidence="6">
    <location>
        <begin position="1"/>
        <end position="10"/>
    </location>
</feature>